<dbReference type="EMBL" id="JBIRGQ010000012">
    <property type="protein sequence ID" value="MFH8551523.1"/>
    <property type="molecule type" value="Genomic_DNA"/>
</dbReference>
<dbReference type="RefSeq" id="WP_397718486.1">
    <property type="nucleotide sequence ID" value="NZ_JBIRGN010000012.1"/>
</dbReference>
<accession>A0ABW7R3L1</accession>
<reference evidence="1 2" key="1">
    <citation type="submission" date="2024-10" db="EMBL/GenBank/DDBJ databases">
        <title>The Natural Products Discovery Center: Release of the First 8490 Sequenced Strains for Exploring Actinobacteria Biosynthetic Diversity.</title>
        <authorList>
            <person name="Kalkreuter E."/>
            <person name="Kautsar S.A."/>
            <person name="Yang D."/>
            <person name="Bader C.D."/>
            <person name="Teijaro C.N."/>
            <person name="Fluegel L."/>
            <person name="Davis C.M."/>
            <person name="Simpson J.R."/>
            <person name="Lauterbach L."/>
            <person name="Steele A.D."/>
            <person name="Gui C."/>
            <person name="Meng S."/>
            <person name="Li G."/>
            <person name="Viehrig K."/>
            <person name="Ye F."/>
            <person name="Su P."/>
            <person name="Kiefer A.F."/>
            <person name="Nichols A."/>
            <person name="Cepeda A.J."/>
            <person name="Yan W."/>
            <person name="Fan B."/>
            <person name="Jiang Y."/>
            <person name="Adhikari A."/>
            <person name="Zheng C.-J."/>
            <person name="Schuster L."/>
            <person name="Cowan T.M."/>
            <person name="Smanski M.J."/>
            <person name="Chevrette M.G."/>
            <person name="De Carvalho L.P.S."/>
            <person name="Shen B."/>
        </authorList>
    </citation>
    <scope>NUCLEOTIDE SEQUENCE [LARGE SCALE GENOMIC DNA]</scope>
    <source>
        <strain evidence="1 2">NPDC017990</strain>
    </source>
</reference>
<comment type="caution">
    <text evidence="1">The sequence shown here is derived from an EMBL/GenBank/DDBJ whole genome shotgun (WGS) entry which is preliminary data.</text>
</comment>
<keyword evidence="2" id="KW-1185">Reference proteome</keyword>
<name>A0ABW7R3L1_9ACTN</name>
<evidence type="ECO:0000313" key="1">
    <source>
        <dbReference type="EMBL" id="MFH8551523.1"/>
    </source>
</evidence>
<organism evidence="1 2">
    <name type="scientific">Streptomyces longisporoflavus</name>
    <dbReference type="NCBI Taxonomy" id="28044"/>
    <lineage>
        <taxon>Bacteria</taxon>
        <taxon>Bacillati</taxon>
        <taxon>Actinomycetota</taxon>
        <taxon>Actinomycetes</taxon>
        <taxon>Kitasatosporales</taxon>
        <taxon>Streptomycetaceae</taxon>
        <taxon>Streptomyces</taxon>
    </lineage>
</organism>
<dbReference type="Proteomes" id="UP001610818">
    <property type="component" value="Unassembled WGS sequence"/>
</dbReference>
<protein>
    <submittedName>
        <fullName evidence="1">Uncharacterized protein</fullName>
    </submittedName>
</protein>
<sequence>MVGVVGEGEFGAKARVPGGGPLQAEHLAAKLAAVNPERIKIPDTDHGHRLREALRAIPDA</sequence>
<evidence type="ECO:0000313" key="2">
    <source>
        <dbReference type="Proteomes" id="UP001610818"/>
    </source>
</evidence>
<gene>
    <name evidence="1" type="ORF">ACH4F9_41750</name>
</gene>
<proteinExistence type="predicted"/>